<dbReference type="KEGG" id="rev:HUE57_04285"/>
<reference evidence="2 3" key="1">
    <citation type="submission" date="2020-05" db="EMBL/GenBank/DDBJ databases">
        <title>Horizontal transmission and recombination maintain forever young bacterial symbiont genomes.</title>
        <authorList>
            <person name="Russell S.L."/>
            <person name="Pepper-Tunick E."/>
            <person name="Svedberg J."/>
            <person name="Byrne A."/>
            <person name="Ruelas Castillo J."/>
            <person name="Vollmers C."/>
            <person name="Beinart R.A."/>
            <person name="Corbett-Detig R."/>
        </authorList>
    </citation>
    <scope>NUCLEOTIDE SEQUENCE [LARGE SCALE GENOMIC DNA]</scope>
    <source>
        <strain evidence="2">Santa_Monica_outfall</strain>
    </source>
</reference>
<feature type="domain" description="GGDEF" evidence="1">
    <location>
        <begin position="31"/>
        <end position="74"/>
    </location>
</feature>
<sequence>MLTLLVTLAGGFYASLYLNRDRKKLVAENEQDPLTGVHNRRAFEARVKSLERYTLTLINTHYSMVMFDIDHFKRSMTSMAIRRAIRRSVISAIWLRR</sequence>
<organism evidence="2 3">
    <name type="scientific">Candidatus Reidiella endopervernicosa</name>
    <dbReference type="NCBI Taxonomy" id="2738883"/>
    <lineage>
        <taxon>Bacteria</taxon>
        <taxon>Pseudomonadati</taxon>
        <taxon>Pseudomonadota</taxon>
        <taxon>Gammaproteobacteria</taxon>
        <taxon>Candidatus Reidiella</taxon>
    </lineage>
</organism>
<proteinExistence type="predicted"/>
<dbReference type="EMBL" id="CP054491">
    <property type="protein sequence ID" value="QKQ25602.1"/>
    <property type="molecule type" value="Genomic_DNA"/>
</dbReference>
<keyword evidence="3" id="KW-1185">Reference proteome</keyword>
<gene>
    <name evidence="2" type="ORF">HUE57_04285</name>
</gene>
<dbReference type="InterPro" id="IPR000160">
    <property type="entry name" value="GGDEF_dom"/>
</dbReference>
<dbReference type="InterPro" id="IPR029787">
    <property type="entry name" value="Nucleotide_cyclase"/>
</dbReference>
<dbReference type="SUPFAM" id="SSF55073">
    <property type="entry name" value="Nucleotide cyclase"/>
    <property type="match status" value="1"/>
</dbReference>
<name>A0A6N0HTB9_9GAMM</name>
<protein>
    <submittedName>
        <fullName evidence="2">Diguanylate cyclase</fullName>
    </submittedName>
</protein>
<dbReference type="InterPro" id="IPR043128">
    <property type="entry name" value="Rev_trsase/Diguanyl_cyclase"/>
</dbReference>
<dbReference type="Proteomes" id="UP000509658">
    <property type="component" value="Chromosome"/>
</dbReference>
<evidence type="ECO:0000313" key="3">
    <source>
        <dbReference type="Proteomes" id="UP000509658"/>
    </source>
</evidence>
<dbReference type="AlphaFoldDB" id="A0A6N0HTB9"/>
<dbReference type="Pfam" id="PF00990">
    <property type="entry name" value="GGDEF"/>
    <property type="match status" value="1"/>
</dbReference>
<dbReference type="Gene3D" id="3.30.70.270">
    <property type="match status" value="1"/>
</dbReference>
<accession>A0A6N0HTB9</accession>
<evidence type="ECO:0000313" key="2">
    <source>
        <dbReference type="EMBL" id="QKQ25602.1"/>
    </source>
</evidence>
<evidence type="ECO:0000259" key="1">
    <source>
        <dbReference type="Pfam" id="PF00990"/>
    </source>
</evidence>